<name>A0A4R8G299_9RHOB</name>
<feature type="region of interest" description="Disordered" evidence="1">
    <location>
        <begin position="36"/>
        <end position="94"/>
    </location>
</feature>
<dbReference type="EMBL" id="SOEB01000001">
    <property type="protein sequence ID" value="TDX33867.1"/>
    <property type="molecule type" value="Genomic_DNA"/>
</dbReference>
<organism evidence="2 3">
    <name type="scientific">Rhodovulum visakhapatnamense</name>
    <dbReference type="NCBI Taxonomy" id="364297"/>
    <lineage>
        <taxon>Bacteria</taxon>
        <taxon>Pseudomonadati</taxon>
        <taxon>Pseudomonadota</taxon>
        <taxon>Alphaproteobacteria</taxon>
        <taxon>Rhodobacterales</taxon>
        <taxon>Paracoccaceae</taxon>
        <taxon>Rhodovulum</taxon>
    </lineage>
</organism>
<dbReference type="AlphaFoldDB" id="A0A4R8G299"/>
<dbReference type="Proteomes" id="UP000295484">
    <property type="component" value="Unassembled WGS sequence"/>
</dbReference>
<evidence type="ECO:0000313" key="3">
    <source>
        <dbReference type="Proteomes" id="UP000295484"/>
    </source>
</evidence>
<evidence type="ECO:0000313" key="2">
    <source>
        <dbReference type="EMBL" id="TDX33867.1"/>
    </source>
</evidence>
<proteinExistence type="predicted"/>
<comment type="caution">
    <text evidence="2">The sequence shown here is derived from an EMBL/GenBank/DDBJ whole genome shotgun (WGS) entry which is preliminary data.</text>
</comment>
<protein>
    <recommendedName>
        <fullName evidence="4">D-galactarate dehydratase</fullName>
    </recommendedName>
</protein>
<reference evidence="2 3" key="1">
    <citation type="submission" date="2019-03" db="EMBL/GenBank/DDBJ databases">
        <title>Genomic Encyclopedia of Type Strains, Phase IV (KMG-IV): sequencing the most valuable type-strain genomes for metagenomic binning, comparative biology and taxonomic classification.</title>
        <authorList>
            <person name="Goeker M."/>
        </authorList>
    </citation>
    <scope>NUCLEOTIDE SEQUENCE [LARGE SCALE GENOMIC DNA]</scope>
    <source>
        <strain evidence="2 3">JA181</strain>
    </source>
</reference>
<feature type="compositionally biased region" description="Gly residues" evidence="1">
    <location>
        <begin position="75"/>
        <end position="85"/>
    </location>
</feature>
<evidence type="ECO:0000256" key="1">
    <source>
        <dbReference type="SAM" id="MobiDB-lite"/>
    </source>
</evidence>
<accession>A0A4R8G299</accession>
<feature type="compositionally biased region" description="Low complexity" evidence="1">
    <location>
        <begin position="42"/>
        <end position="55"/>
    </location>
</feature>
<dbReference type="RefSeq" id="WP_113669626.1">
    <property type="nucleotide sequence ID" value="NZ_SOEB01000001.1"/>
</dbReference>
<gene>
    <name evidence="2" type="ORF">EV657_101296</name>
</gene>
<evidence type="ECO:0008006" key="4">
    <source>
        <dbReference type="Google" id="ProtNLM"/>
    </source>
</evidence>
<sequence>MGRADGTTRGRTAARKLGPGLGLALVLAGCNGAGIPLGGGAAPPAEEIPADPGAPLSALETLPTDGVPEATGPEAGAGTGSGAGSGAVPTAPSGLAEATAPVFGLERELGVTTASLGDPNEAGFWAVTPLVDETRRGRLADPVSGASVQVELRPSDSSPGAGTRVSMQALQALGLPPISLTNLKVYVSE</sequence>
<dbReference type="PROSITE" id="PS51257">
    <property type="entry name" value="PROKAR_LIPOPROTEIN"/>
    <property type="match status" value="1"/>
</dbReference>